<organism evidence="1 2">
    <name type="scientific">Methylosinus trichosporium (strain ATCC 35070 / NCIMB 11131 / UNIQEM 75 / OB3b)</name>
    <dbReference type="NCBI Taxonomy" id="595536"/>
    <lineage>
        <taxon>Bacteria</taxon>
        <taxon>Pseudomonadati</taxon>
        <taxon>Pseudomonadota</taxon>
        <taxon>Alphaproteobacteria</taxon>
        <taxon>Hyphomicrobiales</taxon>
        <taxon>Methylocystaceae</taxon>
        <taxon>Methylosinus</taxon>
    </lineage>
</organism>
<evidence type="ECO:0000313" key="1">
    <source>
        <dbReference type="EMBL" id="ATQ70329.1"/>
    </source>
</evidence>
<dbReference type="STRING" id="595536.GCA_000178815_03025"/>
<evidence type="ECO:0000313" key="2">
    <source>
        <dbReference type="Proteomes" id="UP000230709"/>
    </source>
</evidence>
<dbReference type="AlphaFoldDB" id="A0A2D2D668"/>
<dbReference type="EMBL" id="CP023737">
    <property type="protein sequence ID" value="ATQ70329.1"/>
    <property type="molecule type" value="Genomic_DNA"/>
</dbReference>
<dbReference type="RefSeq" id="WP_003609949.1">
    <property type="nucleotide sequence ID" value="NZ_ADVE02000001.1"/>
</dbReference>
<dbReference type="KEGG" id="mtw:CQW49_10695"/>
<dbReference type="InterPro" id="IPR019243">
    <property type="entry name" value="DUF2202"/>
</dbReference>
<accession>A0A2D2D668</accession>
<dbReference type="InterPro" id="IPR009078">
    <property type="entry name" value="Ferritin-like_SF"/>
</dbReference>
<sequence length="140" mass="15804">MTDTQTIEALADALDDAFKARATYRKVIERFGPTPPFANIVEAEERHVAALLAQFRRLGATPPKDRWDGRVDAPLSIANACADAVRAEIDNDALYERLLDRVTDPQARLVMERLQAASRSRHLPAFKRCLEREGRGRRSF</sequence>
<gene>
    <name evidence="1" type="ORF">CQW49_10695</name>
</gene>
<dbReference type="Proteomes" id="UP000230709">
    <property type="component" value="Chromosome"/>
</dbReference>
<proteinExistence type="predicted"/>
<dbReference type="CDD" id="cd01048">
    <property type="entry name" value="Ferritin_like_AB2"/>
    <property type="match status" value="1"/>
</dbReference>
<name>A0A2D2D668_METT3</name>
<reference evidence="2" key="1">
    <citation type="submission" date="2017-10" db="EMBL/GenBank/DDBJ databases">
        <title>Completed PacBio SMRT sequence of Methylosinus trichosporium OB3b reveals presence of a third large plasmid.</title>
        <authorList>
            <person name="Charles T.C."/>
            <person name="Lynch M.D.J."/>
            <person name="Heil J.R."/>
            <person name="Cheng J."/>
        </authorList>
    </citation>
    <scope>NUCLEOTIDE SEQUENCE [LARGE SCALE GENOMIC DNA]</scope>
    <source>
        <strain evidence="2">OB3b</strain>
    </source>
</reference>
<keyword evidence="2" id="KW-1185">Reference proteome</keyword>
<dbReference type="Gene3D" id="1.20.1260.10">
    <property type="match status" value="1"/>
</dbReference>
<protein>
    <submittedName>
        <fullName evidence="1">DUF2202 domain-containing protein</fullName>
    </submittedName>
</protein>
<dbReference type="InterPro" id="IPR012347">
    <property type="entry name" value="Ferritin-like"/>
</dbReference>
<dbReference type="SUPFAM" id="SSF47240">
    <property type="entry name" value="Ferritin-like"/>
    <property type="match status" value="1"/>
</dbReference>